<dbReference type="InterPro" id="IPR036047">
    <property type="entry name" value="F-box-like_dom_sf"/>
</dbReference>
<proteinExistence type="predicted"/>
<dbReference type="EMBL" id="JACAZI010000005">
    <property type="protein sequence ID" value="KAF7360251.1"/>
    <property type="molecule type" value="Genomic_DNA"/>
</dbReference>
<evidence type="ECO:0000313" key="3">
    <source>
        <dbReference type="Proteomes" id="UP000620124"/>
    </source>
</evidence>
<dbReference type="OrthoDB" id="3145038at2759"/>
<dbReference type="Proteomes" id="UP000620124">
    <property type="component" value="Unassembled WGS sequence"/>
</dbReference>
<dbReference type="PROSITE" id="PS50181">
    <property type="entry name" value="FBOX"/>
    <property type="match status" value="1"/>
</dbReference>
<accession>A0A8H7D634</accession>
<evidence type="ECO:0000313" key="2">
    <source>
        <dbReference type="EMBL" id="KAF7360251.1"/>
    </source>
</evidence>
<name>A0A8H7D634_9AGAR</name>
<reference evidence="2" key="1">
    <citation type="submission" date="2020-05" db="EMBL/GenBank/DDBJ databases">
        <title>Mycena genomes resolve the evolution of fungal bioluminescence.</title>
        <authorList>
            <person name="Tsai I.J."/>
        </authorList>
    </citation>
    <scope>NUCLEOTIDE SEQUENCE</scope>
    <source>
        <strain evidence="2">CCC161011</strain>
    </source>
</reference>
<evidence type="ECO:0000259" key="1">
    <source>
        <dbReference type="PROSITE" id="PS50181"/>
    </source>
</evidence>
<keyword evidence="3" id="KW-1185">Reference proteome</keyword>
<dbReference type="InterPro" id="IPR001810">
    <property type="entry name" value="F-box_dom"/>
</dbReference>
<dbReference type="AlphaFoldDB" id="A0A8H7D634"/>
<protein>
    <submittedName>
        <fullName evidence="2">F-box domain-containing protein</fullName>
    </submittedName>
</protein>
<comment type="caution">
    <text evidence="2">The sequence shown here is derived from an EMBL/GenBank/DDBJ whole genome shotgun (WGS) entry which is preliminary data.</text>
</comment>
<sequence>MNTAEIPDEKPTIHKKATLTLNEFPMDTLIHIQSFMDPMDILALRQCSKMLVSATLHRTVWLNALRRVCAAHEVSLLTYPMENMSLAELQHAATSPARFIAQISKDRTTDDPNSGVLYASFPTSVTQVSRRRLISNPYPLVSIVLPISPSQLLVQPTKDHNGFRILTLCPSIMNNMVDVTVYEIYPAADQPTFKQIANHRIFSSSVKVYALTADRFTYYCNFLLTTWDFVENASATVHVYQLLMSITVSRTAVIGQHEDGIVVVEIPPLHPTGTPAAEVVVEPISPLPMFSHVHDAFADFADLYTMQADWYTSPDIPLVLDIFGRLVDGWNAYARCVVKKVPGGDPDLPSALPVLMGISRVPPETFDAEFYGRLHSAGTHLMRTWPTDTSVMINAATIPTRRQIEFESKTGLLWSLPRETDQFMYDLDPTTGRFIAWTAPTEIRVLDFLLPKV</sequence>
<feature type="domain" description="F-box" evidence="1">
    <location>
        <begin position="18"/>
        <end position="64"/>
    </location>
</feature>
<dbReference type="SUPFAM" id="SSF81383">
    <property type="entry name" value="F-box domain"/>
    <property type="match status" value="1"/>
</dbReference>
<gene>
    <name evidence="2" type="ORF">MVEN_00754000</name>
</gene>
<organism evidence="2 3">
    <name type="scientific">Mycena venus</name>
    <dbReference type="NCBI Taxonomy" id="2733690"/>
    <lineage>
        <taxon>Eukaryota</taxon>
        <taxon>Fungi</taxon>
        <taxon>Dikarya</taxon>
        <taxon>Basidiomycota</taxon>
        <taxon>Agaricomycotina</taxon>
        <taxon>Agaricomycetes</taxon>
        <taxon>Agaricomycetidae</taxon>
        <taxon>Agaricales</taxon>
        <taxon>Marasmiineae</taxon>
        <taxon>Mycenaceae</taxon>
        <taxon>Mycena</taxon>
    </lineage>
</organism>